<name>A0ABU7ACE9_9TELE</name>
<evidence type="ECO:0000313" key="2">
    <source>
        <dbReference type="Proteomes" id="UP001345963"/>
    </source>
</evidence>
<gene>
    <name evidence="1" type="ORF">ATANTOWER_032661</name>
</gene>
<accession>A0ABU7ACE9</accession>
<dbReference type="EMBL" id="JAHUTI010010807">
    <property type="protein sequence ID" value="MED6235744.1"/>
    <property type="molecule type" value="Genomic_DNA"/>
</dbReference>
<organism evidence="1 2">
    <name type="scientific">Ataeniobius toweri</name>
    <dbReference type="NCBI Taxonomy" id="208326"/>
    <lineage>
        <taxon>Eukaryota</taxon>
        <taxon>Metazoa</taxon>
        <taxon>Chordata</taxon>
        <taxon>Craniata</taxon>
        <taxon>Vertebrata</taxon>
        <taxon>Euteleostomi</taxon>
        <taxon>Actinopterygii</taxon>
        <taxon>Neopterygii</taxon>
        <taxon>Teleostei</taxon>
        <taxon>Neoteleostei</taxon>
        <taxon>Acanthomorphata</taxon>
        <taxon>Ovalentaria</taxon>
        <taxon>Atherinomorphae</taxon>
        <taxon>Cyprinodontiformes</taxon>
        <taxon>Goodeidae</taxon>
        <taxon>Ataeniobius</taxon>
    </lineage>
</organism>
<evidence type="ECO:0000313" key="1">
    <source>
        <dbReference type="EMBL" id="MED6235744.1"/>
    </source>
</evidence>
<evidence type="ECO:0008006" key="3">
    <source>
        <dbReference type="Google" id="ProtNLM"/>
    </source>
</evidence>
<keyword evidence="2" id="KW-1185">Reference proteome</keyword>
<dbReference type="Proteomes" id="UP001345963">
    <property type="component" value="Unassembled WGS sequence"/>
</dbReference>
<comment type="caution">
    <text evidence="1">The sequence shown here is derived from an EMBL/GenBank/DDBJ whole genome shotgun (WGS) entry which is preliminary data.</text>
</comment>
<sequence length="115" mass="13069">MARFAATRAAVWREPGAFTVTAACLLILESSATQVHFRLTHSMKLSYAGKKCLKHYTTNTFALQLEQRYKIENTRWYKEHLKMCFIETRNKQNTTMIGLDQESVTSVTSGASSSK</sequence>
<protein>
    <recommendedName>
        <fullName evidence="3">Secreted protein</fullName>
    </recommendedName>
</protein>
<reference evidence="1 2" key="1">
    <citation type="submission" date="2021-07" db="EMBL/GenBank/DDBJ databases">
        <authorList>
            <person name="Palmer J.M."/>
        </authorList>
    </citation>
    <scope>NUCLEOTIDE SEQUENCE [LARGE SCALE GENOMIC DNA]</scope>
    <source>
        <strain evidence="1 2">AT_MEX2019</strain>
        <tissue evidence="1">Muscle</tissue>
    </source>
</reference>
<proteinExistence type="predicted"/>